<dbReference type="PANTHER" id="PTHR43741">
    <property type="entry name" value="FMN-DEPENDENT NADH-AZOREDUCTASE 1"/>
    <property type="match status" value="1"/>
</dbReference>
<evidence type="ECO:0000256" key="2">
    <source>
        <dbReference type="ARBA" id="ARBA00022643"/>
    </source>
</evidence>
<name>A0ABW1YKA5_9GAMM</name>
<protein>
    <recommendedName>
        <fullName evidence="6">FMN dependent NADH:quinone oxidoreductase</fullName>
        <ecNumber evidence="6">1.6.5.-</ecNumber>
    </recommendedName>
    <alternativeName>
        <fullName evidence="6">Azo-dye reductase</fullName>
    </alternativeName>
    <alternativeName>
        <fullName evidence="6">FMN-dependent NADH-azo compound oxidoreductase</fullName>
    </alternativeName>
    <alternativeName>
        <fullName evidence="6">FMN-dependent NADH-azoreductase</fullName>
        <ecNumber evidence="6">1.7.1.17</ecNumber>
    </alternativeName>
</protein>
<comment type="similarity">
    <text evidence="6">Belongs to the azoreductase type 1 family.</text>
</comment>
<evidence type="ECO:0000313" key="8">
    <source>
        <dbReference type="EMBL" id="MFC6633134.1"/>
    </source>
</evidence>
<dbReference type="InterPro" id="IPR003680">
    <property type="entry name" value="Flavodoxin_fold"/>
</dbReference>
<comment type="function">
    <text evidence="6">Quinone reductase that provides resistance to thiol-specific stress caused by electrophilic quinones.</text>
</comment>
<proteinExistence type="inferred from homology"/>
<comment type="catalytic activity">
    <reaction evidence="6">
        <text>2 a quinone + NADH + H(+) = 2 a 1,4-benzosemiquinone + NAD(+)</text>
        <dbReference type="Rhea" id="RHEA:65952"/>
        <dbReference type="ChEBI" id="CHEBI:15378"/>
        <dbReference type="ChEBI" id="CHEBI:57540"/>
        <dbReference type="ChEBI" id="CHEBI:57945"/>
        <dbReference type="ChEBI" id="CHEBI:132124"/>
        <dbReference type="ChEBI" id="CHEBI:134225"/>
    </reaction>
</comment>
<organism evidence="8 9">
    <name type="scientific">Microbulbifer taiwanensis</name>
    <dbReference type="NCBI Taxonomy" id="986746"/>
    <lineage>
        <taxon>Bacteria</taxon>
        <taxon>Pseudomonadati</taxon>
        <taxon>Pseudomonadota</taxon>
        <taxon>Gammaproteobacteria</taxon>
        <taxon>Cellvibrionales</taxon>
        <taxon>Microbulbiferaceae</taxon>
        <taxon>Microbulbifer</taxon>
    </lineage>
</organism>
<keyword evidence="1 6" id="KW-0285">Flavoprotein</keyword>
<dbReference type="RefSeq" id="WP_193189378.1">
    <property type="nucleotide sequence ID" value="NZ_JACZFR010000006.1"/>
</dbReference>
<evidence type="ECO:0000313" key="9">
    <source>
        <dbReference type="Proteomes" id="UP001596425"/>
    </source>
</evidence>
<dbReference type="PANTHER" id="PTHR43741:SF2">
    <property type="entry name" value="FMN-DEPENDENT NADH:QUINONE OXIDOREDUCTASE"/>
    <property type="match status" value="1"/>
</dbReference>
<keyword evidence="2 6" id="KW-0288">FMN</keyword>
<dbReference type="EC" id="1.6.5.-" evidence="6"/>
<evidence type="ECO:0000256" key="3">
    <source>
        <dbReference type="ARBA" id="ARBA00023002"/>
    </source>
</evidence>
<comment type="caution">
    <text evidence="8">The sequence shown here is derived from an EMBL/GenBank/DDBJ whole genome shotgun (WGS) entry which is preliminary data.</text>
</comment>
<dbReference type="Gene3D" id="3.40.50.360">
    <property type="match status" value="1"/>
</dbReference>
<evidence type="ECO:0000256" key="6">
    <source>
        <dbReference type="HAMAP-Rule" id="MF_01216"/>
    </source>
</evidence>
<dbReference type="HAMAP" id="MF_01216">
    <property type="entry name" value="Azoreductase_type1"/>
    <property type="match status" value="1"/>
</dbReference>
<evidence type="ECO:0000256" key="5">
    <source>
        <dbReference type="ARBA" id="ARBA00048542"/>
    </source>
</evidence>
<comment type="catalytic activity">
    <reaction evidence="5">
        <text>N,N-dimethyl-1,4-phenylenediamine + anthranilate + 2 NAD(+) = 2-(4-dimethylaminophenyl)diazenylbenzoate + 2 NADH + 2 H(+)</text>
        <dbReference type="Rhea" id="RHEA:55872"/>
        <dbReference type="ChEBI" id="CHEBI:15378"/>
        <dbReference type="ChEBI" id="CHEBI:15783"/>
        <dbReference type="ChEBI" id="CHEBI:16567"/>
        <dbReference type="ChEBI" id="CHEBI:57540"/>
        <dbReference type="ChEBI" id="CHEBI:57945"/>
        <dbReference type="ChEBI" id="CHEBI:71579"/>
        <dbReference type="EC" id="1.7.1.17"/>
    </reaction>
    <physiologicalReaction direction="right-to-left" evidence="5">
        <dbReference type="Rhea" id="RHEA:55874"/>
    </physiologicalReaction>
</comment>
<keyword evidence="3 6" id="KW-0560">Oxidoreductase</keyword>
<dbReference type="Pfam" id="PF02525">
    <property type="entry name" value="Flavodoxin_2"/>
    <property type="match status" value="1"/>
</dbReference>
<evidence type="ECO:0000259" key="7">
    <source>
        <dbReference type="Pfam" id="PF02525"/>
    </source>
</evidence>
<dbReference type="InterPro" id="IPR029039">
    <property type="entry name" value="Flavoprotein-like_sf"/>
</dbReference>
<reference evidence="9" key="1">
    <citation type="journal article" date="2019" name="Int. J. Syst. Evol. Microbiol.">
        <title>The Global Catalogue of Microorganisms (GCM) 10K type strain sequencing project: providing services to taxonomists for standard genome sequencing and annotation.</title>
        <authorList>
            <consortium name="The Broad Institute Genomics Platform"/>
            <consortium name="The Broad Institute Genome Sequencing Center for Infectious Disease"/>
            <person name="Wu L."/>
            <person name="Ma J."/>
        </authorList>
    </citation>
    <scope>NUCLEOTIDE SEQUENCE [LARGE SCALE GENOMIC DNA]</scope>
    <source>
        <strain evidence="9">CGMCC 1.13718</strain>
    </source>
</reference>
<feature type="binding site" evidence="6">
    <location>
        <position position="10"/>
    </location>
    <ligand>
        <name>FMN</name>
        <dbReference type="ChEBI" id="CHEBI:58210"/>
    </ligand>
</feature>
<sequence length="226" mass="25431">MKKVLKIDASARTVDSEVPAYRSLSRLLSQHFQERWLEHSSEDLFIHRDVGATPPAFVSQDWIAAVFTPEAQRSTEQRALLALSDQLIDEVTQADLILVSTPMYNYGMPASLKAWFDQVVRVNKTFSFDLARGDFPLQPILSGKTLVLLSSSGEFGFEPGGIRESMNHLGPHVRTLGHYLGVEDFYEIRIEYQEFGDERHSQSIESAYGEVDKLVETLTGKVHSIA</sequence>
<dbReference type="InterPro" id="IPR050104">
    <property type="entry name" value="FMN-dep_NADH:Q_OxRdtase_AzoR1"/>
</dbReference>
<dbReference type="Proteomes" id="UP001596425">
    <property type="component" value="Unassembled WGS sequence"/>
</dbReference>
<dbReference type="SUPFAM" id="SSF52218">
    <property type="entry name" value="Flavoproteins"/>
    <property type="match status" value="1"/>
</dbReference>
<keyword evidence="4 6" id="KW-0520">NAD</keyword>
<evidence type="ECO:0000256" key="4">
    <source>
        <dbReference type="ARBA" id="ARBA00023027"/>
    </source>
</evidence>
<gene>
    <name evidence="6" type="primary">azoR</name>
    <name evidence="8" type="ORF">ACFQBM_07585</name>
</gene>
<dbReference type="InterPro" id="IPR023048">
    <property type="entry name" value="NADH:quinone_OxRdtase_FMN_depd"/>
</dbReference>
<dbReference type="EC" id="1.7.1.17" evidence="6"/>
<comment type="caution">
    <text evidence="6">Lacks conserved residue(s) required for the propagation of feature annotation.</text>
</comment>
<feature type="domain" description="Flavodoxin-like fold" evidence="7">
    <location>
        <begin position="3"/>
        <end position="213"/>
    </location>
</feature>
<accession>A0ABW1YKA5</accession>
<dbReference type="EMBL" id="JBHSVR010000001">
    <property type="protein sequence ID" value="MFC6633134.1"/>
    <property type="molecule type" value="Genomic_DNA"/>
</dbReference>
<comment type="function">
    <text evidence="6">Also exhibits azoreductase activity. Catalyzes the reductive cleavage of the azo bond in aromatic azo compounds to the corresponding amines.</text>
</comment>
<comment type="subunit">
    <text evidence="6">Homodimer.</text>
</comment>
<comment type="cofactor">
    <cofactor evidence="6">
        <name>FMN</name>
        <dbReference type="ChEBI" id="CHEBI:58210"/>
    </cofactor>
    <text evidence="6">Binds 1 FMN per subunit.</text>
</comment>
<evidence type="ECO:0000256" key="1">
    <source>
        <dbReference type="ARBA" id="ARBA00022630"/>
    </source>
</evidence>
<feature type="binding site" evidence="6">
    <location>
        <begin position="23"/>
        <end position="25"/>
    </location>
    <ligand>
        <name>FMN</name>
        <dbReference type="ChEBI" id="CHEBI:58210"/>
    </ligand>
</feature>
<keyword evidence="9" id="KW-1185">Reference proteome</keyword>